<dbReference type="AlphaFoldDB" id="A0A2S9X0S1"/>
<dbReference type="EMBL" id="MTBD01000030">
    <property type="protein sequence ID" value="PRP69319.1"/>
    <property type="molecule type" value="Genomic_DNA"/>
</dbReference>
<accession>A0A2S9X0S1</accession>
<organism evidence="1 2">
    <name type="scientific">Chromobacterium amazonense</name>
    <dbReference type="NCBI Taxonomy" id="1382803"/>
    <lineage>
        <taxon>Bacteria</taxon>
        <taxon>Pseudomonadati</taxon>
        <taxon>Pseudomonadota</taxon>
        <taxon>Betaproteobacteria</taxon>
        <taxon>Neisseriales</taxon>
        <taxon>Chromobacteriaceae</taxon>
        <taxon>Chromobacterium</taxon>
    </lineage>
</organism>
<name>A0A2S9X0S1_9NEIS</name>
<evidence type="ECO:0000313" key="1">
    <source>
        <dbReference type="EMBL" id="PRP69319.1"/>
    </source>
</evidence>
<reference evidence="1 2" key="1">
    <citation type="submission" date="2017-01" db="EMBL/GenBank/DDBJ databases">
        <title>New insights into the genetic diversity of Chromobacterium isolated from tropical freshwater lake.</title>
        <authorList>
            <person name="Santos A.B."/>
            <person name="Nascimento A.M."/>
            <person name="Da Silva P.C."/>
        </authorList>
    </citation>
    <scope>NUCLEOTIDE SEQUENCE [LARGE SCALE GENOMIC DNA]</scope>
    <source>
        <strain evidence="1 2">56AF</strain>
    </source>
</reference>
<dbReference type="Proteomes" id="UP000239469">
    <property type="component" value="Unassembled WGS sequence"/>
</dbReference>
<evidence type="ECO:0000313" key="2">
    <source>
        <dbReference type="Proteomes" id="UP000239469"/>
    </source>
</evidence>
<proteinExistence type="predicted"/>
<sequence length="69" mass="7553">MQGCQLSFLTQQGHRHHGVPLAKRNLQEARGLSGPETSSWLAGRLDENDVVELGQRNHLASHAGEIDVV</sequence>
<comment type="caution">
    <text evidence="1">The sequence shown here is derived from an EMBL/GenBank/DDBJ whole genome shotgun (WGS) entry which is preliminary data.</text>
</comment>
<gene>
    <name evidence="1" type="ORF">BUE93_16140</name>
</gene>
<protein>
    <submittedName>
        <fullName evidence="1">Uncharacterized protein</fullName>
    </submittedName>
</protein>